<feature type="repeat" description="PPR" evidence="2">
    <location>
        <begin position="392"/>
        <end position="426"/>
    </location>
</feature>
<dbReference type="OMA" id="GQKRIDD"/>
<evidence type="ECO:0000313" key="4">
    <source>
        <dbReference type="Proteomes" id="UP000295252"/>
    </source>
</evidence>
<gene>
    <name evidence="3" type="ORF">GSCOC_T00037333001</name>
</gene>
<evidence type="ECO:0000256" key="2">
    <source>
        <dbReference type="PROSITE-ProRule" id="PRU00708"/>
    </source>
</evidence>
<dbReference type="Pfam" id="PF01535">
    <property type="entry name" value="PPR"/>
    <property type="match status" value="2"/>
</dbReference>
<dbReference type="GO" id="GO:0008380">
    <property type="term" value="P:RNA splicing"/>
    <property type="evidence" value="ECO:0007669"/>
    <property type="project" value="InterPro"/>
</dbReference>
<dbReference type="AlphaFoldDB" id="A0A068UWS1"/>
<name>A0A068UWS1_COFCA</name>
<accession>A0A068UWS1</accession>
<dbReference type="InterPro" id="IPR011990">
    <property type="entry name" value="TPR-like_helical_dom_sf"/>
</dbReference>
<dbReference type="Proteomes" id="UP000295252">
    <property type="component" value="Chromosome VI"/>
</dbReference>
<dbReference type="InterPro" id="IPR002885">
    <property type="entry name" value="PPR_rpt"/>
</dbReference>
<evidence type="ECO:0000313" key="3">
    <source>
        <dbReference type="EMBL" id="CDP12717.1"/>
    </source>
</evidence>
<dbReference type="Pfam" id="PF12854">
    <property type="entry name" value="PPR_1"/>
    <property type="match status" value="1"/>
</dbReference>
<keyword evidence="4" id="KW-1185">Reference proteome</keyword>
<reference evidence="4" key="1">
    <citation type="journal article" date="2014" name="Science">
        <title>The coffee genome provides insight into the convergent evolution of caffeine biosynthesis.</title>
        <authorList>
            <person name="Denoeud F."/>
            <person name="Carretero-Paulet L."/>
            <person name="Dereeper A."/>
            <person name="Droc G."/>
            <person name="Guyot R."/>
            <person name="Pietrella M."/>
            <person name="Zheng C."/>
            <person name="Alberti A."/>
            <person name="Anthony F."/>
            <person name="Aprea G."/>
            <person name="Aury J.M."/>
            <person name="Bento P."/>
            <person name="Bernard M."/>
            <person name="Bocs S."/>
            <person name="Campa C."/>
            <person name="Cenci A."/>
            <person name="Combes M.C."/>
            <person name="Crouzillat D."/>
            <person name="Da Silva C."/>
            <person name="Daddiego L."/>
            <person name="De Bellis F."/>
            <person name="Dussert S."/>
            <person name="Garsmeur O."/>
            <person name="Gayraud T."/>
            <person name="Guignon V."/>
            <person name="Jahn K."/>
            <person name="Jamilloux V."/>
            <person name="Joet T."/>
            <person name="Labadie K."/>
            <person name="Lan T."/>
            <person name="Leclercq J."/>
            <person name="Lepelley M."/>
            <person name="Leroy T."/>
            <person name="Li L.T."/>
            <person name="Librado P."/>
            <person name="Lopez L."/>
            <person name="Munoz A."/>
            <person name="Noel B."/>
            <person name="Pallavicini A."/>
            <person name="Perrotta G."/>
            <person name="Poncet V."/>
            <person name="Pot D."/>
            <person name="Priyono X."/>
            <person name="Rigoreau M."/>
            <person name="Rouard M."/>
            <person name="Rozas J."/>
            <person name="Tranchant-Dubreuil C."/>
            <person name="VanBuren R."/>
            <person name="Zhang Q."/>
            <person name="Andrade A.C."/>
            <person name="Argout X."/>
            <person name="Bertrand B."/>
            <person name="de Kochko A."/>
            <person name="Graziosi G."/>
            <person name="Henry R.J."/>
            <person name="Jayarama X."/>
            <person name="Ming R."/>
            <person name="Nagai C."/>
            <person name="Rounsley S."/>
            <person name="Sankoff D."/>
            <person name="Giuliano G."/>
            <person name="Albert V.A."/>
            <person name="Wincker P."/>
            <person name="Lashermes P."/>
        </authorList>
    </citation>
    <scope>NUCLEOTIDE SEQUENCE [LARGE SCALE GENOMIC DNA]</scope>
    <source>
        <strain evidence="4">cv. DH200-94</strain>
    </source>
</reference>
<evidence type="ECO:0008006" key="5">
    <source>
        <dbReference type="Google" id="ProtNLM"/>
    </source>
</evidence>
<evidence type="ECO:0000256" key="1">
    <source>
        <dbReference type="ARBA" id="ARBA00022737"/>
    </source>
</evidence>
<organism evidence="3 4">
    <name type="scientific">Coffea canephora</name>
    <name type="common">Robusta coffee</name>
    <dbReference type="NCBI Taxonomy" id="49390"/>
    <lineage>
        <taxon>Eukaryota</taxon>
        <taxon>Viridiplantae</taxon>
        <taxon>Streptophyta</taxon>
        <taxon>Embryophyta</taxon>
        <taxon>Tracheophyta</taxon>
        <taxon>Spermatophyta</taxon>
        <taxon>Magnoliopsida</taxon>
        <taxon>eudicotyledons</taxon>
        <taxon>Gunneridae</taxon>
        <taxon>Pentapetalae</taxon>
        <taxon>asterids</taxon>
        <taxon>lamiids</taxon>
        <taxon>Gentianales</taxon>
        <taxon>Rubiaceae</taxon>
        <taxon>Ixoroideae</taxon>
        <taxon>Gardenieae complex</taxon>
        <taxon>Bertiereae - Coffeeae clade</taxon>
        <taxon>Coffeeae</taxon>
        <taxon>Coffea</taxon>
    </lineage>
</organism>
<dbReference type="InterPro" id="IPR044578">
    <property type="entry name" value="BIR6-like"/>
</dbReference>
<dbReference type="EMBL" id="HG739154">
    <property type="protein sequence ID" value="CDP12717.1"/>
    <property type="molecule type" value="Genomic_DNA"/>
</dbReference>
<keyword evidence="1" id="KW-0677">Repeat</keyword>
<dbReference type="PANTHER" id="PTHR47003:SF2">
    <property type="entry name" value="OS01G0970900 PROTEIN"/>
    <property type="match status" value="1"/>
</dbReference>
<dbReference type="PROSITE" id="PS51375">
    <property type="entry name" value="PPR"/>
    <property type="match status" value="2"/>
</dbReference>
<dbReference type="PANTHER" id="PTHR47003">
    <property type="entry name" value="OS01G0970900 PROTEIN"/>
    <property type="match status" value="1"/>
</dbReference>
<dbReference type="NCBIfam" id="TIGR00756">
    <property type="entry name" value="PPR"/>
    <property type="match status" value="1"/>
</dbReference>
<dbReference type="OrthoDB" id="185373at2759"/>
<protein>
    <recommendedName>
        <fullName evidence="5">Pentacotripeptide-repeat region of PRORP domain-containing protein</fullName>
    </recommendedName>
</protein>
<sequence length="607" mass="70071">MKHQARRFLTSHRFANSLHSTRLPRTRSLHTQVTQFSHHSSPSLSTRSSLSLSLLDLRSQIEKLSKSRKSEALSNEILSENRGLPDSMRILHEDPKFDLLFYRWAAEENGFRPCSSSYNSQLKLCAINDGMKEFLVVVRSCKRKGTYIGQKTYLDIYSDLRRLKRDDDAAELQLFYENMVFQNAIKGVAKMVAQNLDWGSELEGKLGEMRIWVQENFVLGVLKELKGKGLPLKALSFFKWVGESLGFEHNNATYNRILRILCTEETITEFWSIFEEMKDAGYVIDSDTYVEVMLEFQKSKMVKDAVELFEYRMGTPFEYLEGECGLLFNVISSTSNPDLDLMFKVVKKYEAAGYCLLKSDYEGIHRCLTSAGKFDEAEKIIQTMRRAGYNQCNVTYRQLIFGLCKAGRLEEACEVVDMMEVPGYIPDIKTWITLTKGYCDVNGVDKALPWFGILVKKGFDAYAGLLDFLVYGFLKEKRVIGAYELVMEMVGKAHMIPWHATFRNLIEELLGERRLEEALNLLRLMMKHDYRPYREPFVQYISKFGSVEDAWEFLMALSKKTYPSLLACQRVFKSFFNEGRHSEAKELLLKCPDHISRRPAICILFGS</sequence>
<dbReference type="FunCoup" id="A0A068UWS1">
    <property type="interactions" value="653"/>
</dbReference>
<feature type="repeat" description="PPR" evidence="2">
    <location>
        <begin position="250"/>
        <end position="284"/>
    </location>
</feature>
<dbReference type="InParanoid" id="A0A068UWS1"/>
<dbReference type="Gene3D" id="1.25.40.10">
    <property type="entry name" value="Tetratricopeptide repeat domain"/>
    <property type="match status" value="3"/>
</dbReference>
<dbReference type="PhylomeDB" id="A0A068UWS1"/>
<proteinExistence type="predicted"/>
<dbReference type="Gramene" id="CDP12717">
    <property type="protein sequence ID" value="CDP12717"/>
    <property type="gene ID" value="GSCOC_T00037333001"/>
</dbReference>